<accession>A0A6J5L866</accession>
<evidence type="ECO:0000313" key="1">
    <source>
        <dbReference type="EMBL" id="CAB4129523.1"/>
    </source>
</evidence>
<dbReference type="EMBL" id="LR796234">
    <property type="protein sequence ID" value="CAB4129523.1"/>
    <property type="molecule type" value="Genomic_DNA"/>
</dbReference>
<sequence>MRPVSLSVTGVGNSAVCPTDYYVSPFNIALNIVVTGTITYTVQYTFDDVYAANFNPATANWTNHPSLTAQTATKDSNIAYPVTGIRLTTSAGTGTAALTIIQAGGGL</sequence>
<reference evidence="1" key="1">
    <citation type="submission" date="2020-04" db="EMBL/GenBank/DDBJ databases">
        <authorList>
            <person name="Chiriac C."/>
            <person name="Salcher M."/>
            <person name="Ghai R."/>
            <person name="Kavagutti S V."/>
        </authorList>
    </citation>
    <scope>NUCLEOTIDE SEQUENCE</scope>
</reference>
<name>A0A6J5L866_9CAUD</name>
<organism evidence="1">
    <name type="scientific">uncultured Caudovirales phage</name>
    <dbReference type="NCBI Taxonomy" id="2100421"/>
    <lineage>
        <taxon>Viruses</taxon>
        <taxon>Duplodnaviria</taxon>
        <taxon>Heunggongvirae</taxon>
        <taxon>Uroviricota</taxon>
        <taxon>Caudoviricetes</taxon>
        <taxon>Peduoviridae</taxon>
        <taxon>Maltschvirus</taxon>
        <taxon>Maltschvirus maltsch</taxon>
    </lineage>
</organism>
<gene>
    <name evidence="1" type="ORF">UFOVP118_81</name>
</gene>
<protein>
    <submittedName>
        <fullName evidence="1">Uncharacterized protein</fullName>
    </submittedName>
</protein>
<proteinExistence type="predicted"/>